<evidence type="ECO:0000313" key="2">
    <source>
        <dbReference type="Proteomes" id="UP001163321"/>
    </source>
</evidence>
<reference evidence="1 2" key="1">
    <citation type="journal article" date="2022" name="bioRxiv">
        <title>The genome of the oomycete Peronosclerospora sorghi, a cosmopolitan pathogen of maize and sorghum, is inflated with dispersed pseudogenes.</title>
        <authorList>
            <person name="Fletcher K."/>
            <person name="Martin F."/>
            <person name="Isakeit T."/>
            <person name="Cavanaugh K."/>
            <person name="Magill C."/>
            <person name="Michelmore R."/>
        </authorList>
    </citation>
    <scope>NUCLEOTIDE SEQUENCE [LARGE SCALE GENOMIC DNA]</scope>
    <source>
        <strain evidence="1">P6</strain>
    </source>
</reference>
<comment type="caution">
    <text evidence="1">The sequence shown here is derived from an EMBL/GenBank/DDBJ whole genome shotgun (WGS) entry which is preliminary data.</text>
</comment>
<organism evidence="1 2">
    <name type="scientific">Peronosclerospora sorghi</name>
    <dbReference type="NCBI Taxonomy" id="230839"/>
    <lineage>
        <taxon>Eukaryota</taxon>
        <taxon>Sar</taxon>
        <taxon>Stramenopiles</taxon>
        <taxon>Oomycota</taxon>
        <taxon>Peronosporomycetes</taxon>
        <taxon>Peronosporales</taxon>
        <taxon>Peronosporaceae</taxon>
        <taxon>Peronosclerospora</taxon>
    </lineage>
</organism>
<keyword evidence="2" id="KW-1185">Reference proteome</keyword>
<gene>
    <name evidence="1" type="ORF">PsorP6_003148</name>
</gene>
<dbReference type="EMBL" id="CM047587">
    <property type="protein sequence ID" value="KAI9906422.1"/>
    <property type="molecule type" value="Genomic_DNA"/>
</dbReference>
<protein>
    <submittedName>
        <fullName evidence="1">Uncharacterized protein</fullName>
    </submittedName>
</protein>
<name>A0ACC0VJB8_9STRA</name>
<accession>A0ACC0VJB8</accession>
<evidence type="ECO:0000313" key="1">
    <source>
        <dbReference type="EMBL" id="KAI9906422.1"/>
    </source>
</evidence>
<dbReference type="Proteomes" id="UP001163321">
    <property type="component" value="Chromosome 8"/>
</dbReference>
<sequence length="100" mass="10875">MVCAHGLASEEGGGDLSDDDKIQDCEQARGSEDEASSTRIRAHGSGEVPASVTDSLSNAADEAEDRDKDMHDFDLPLFRAQLPRYLALEQNVRDGSIVRR</sequence>
<proteinExistence type="predicted"/>